<reference evidence="2 3" key="1">
    <citation type="journal article" date="2018" name="Mol. Genet. Genomics">
        <title>The red deer Cervus elaphus genome CerEla1.0: sequencing, annotating, genes, and chromosomes.</title>
        <authorList>
            <person name="Bana N.A."/>
            <person name="Nyiri A."/>
            <person name="Nagy J."/>
            <person name="Frank K."/>
            <person name="Nagy T."/>
            <person name="Steger V."/>
            <person name="Schiller M."/>
            <person name="Lakatos P."/>
            <person name="Sugar L."/>
            <person name="Horn P."/>
            <person name="Barta E."/>
            <person name="Orosz L."/>
        </authorList>
    </citation>
    <scope>NUCLEOTIDE SEQUENCE [LARGE SCALE GENOMIC DNA]</scope>
    <source>
        <strain evidence="2">Hungarian</strain>
    </source>
</reference>
<proteinExistence type="predicted"/>
<dbReference type="AlphaFoldDB" id="A0A212C687"/>
<dbReference type="Proteomes" id="UP000242450">
    <property type="component" value="Chromosome 28"/>
</dbReference>
<dbReference type="InterPro" id="IPR037878">
    <property type="entry name" value="SPACA1"/>
</dbReference>
<dbReference type="EMBL" id="MKHE01000028">
    <property type="protein sequence ID" value="OWK01498.1"/>
    <property type="molecule type" value="Genomic_DNA"/>
</dbReference>
<evidence type="ECO:0000313" key="2">
    <source>
        <dbReference type="EMBL" id="OWK01498.1"/>
    </source>
</evidence>
<dbReference type="PANTHER" id="PTHR47223">
    <property type="entry name" value="SPERM ACROSOME MEMBRANE-ASSOCIATED PROTEIN 1"/>
    <property type="match status" value="1"/>
</dbReference>
<dbReference type="PANTHER" id="PTHR47223:SF1">
    <property type="entry name" value="SPERM ACROSOME MEMBRANE-ASSOCIATED PROTEIN 1"/>
    <property type="match status" value="1"/>
</dbReference>
<evidence type="ECO:0000313" key="3">
    <source>
        <dbReference type="Proteomes" id="UP000242450"/>
    </source>
</evidence>
<dbReference type="GO" id="GO:0001675">
    <property type="term" value="P:acrosome assembly"/>
    <property type="evidence" value="ECO:0007669"/>
    <property type="project" value="TreeGrafter"/>
</dbReference>
<organism evidence="2 3">
    <name type="scientific">Cervus elaphus hippelaphus</name>
    <name type="common">European red deer</name>
    <dbReference type="NCBI Taxonomy" id="46360"/>
    <lineage>
        <taxon>Eukaryota</taxon>
        <taxon>Metazoa</taxon>
        <taxon>Chordata</taxon>
        <taxon>Craniata</taxon>
        <taxon>Vertebrata</taxon>
        <taxon>Euteleostomi</taxon>
        <taxon>Mammalia</taxon>
        <taxon>Eutheria</taxon>
        <taxon>Laurasiatheria</taxon>
        <taxon>Artiodactyla</taxon>
        <taxon>Ruminantia</taxon>
        <taxon>Pecora</taxon>
        <taxon>Cervidae</taxon>
        <taxon>Cervinae</taxon>
        <taxon>Cervus</taxon>
    </lineage>
</organism>
<name>A0A212C687_CEREH</name>
<feature type="non-terminal residue" evidence="2">
    <location>
        <position position="1"/>
    </location>
</feature>
<protein>
    <submittedName>
        <fullName evidence="2">SPACA1</fullName>
    </submittedName>
</protein>
<comment type="caution">
    <text evidence="2">The sequence shown here is derived from an EMBL/GenBank/DDBJ whole genome shotgun (WGS) entry which is preliminary data.</text>
</comment>
<evidence type="ECO:0000256" key="1">
    <source>
        <dbReference type="SAM" id="MobiDB-lite"/>
    </source>
</evidence>
<dbReference type="GO" id="GO:0002080">
    <property type="term" value="C:acrosomal membrane"/>
    <property type="evidence" value="ECO:0007669"/>
    <property type="project" value="InterPro"/>
</dbReference>
<sequence>QAIILANDSAILEVQRDTHPKAFECETLDNNEIFILPKEQKGGRPISESLERVRLACVHTSPENRFKYIWRLLRPDQVSNECMTAVKDFWGAKASTTEIQSELSSMRYKDSTSLDQSPTDIPGHEDDALSEWNE</sequence>
<feature type="region of interest" description="Disordered" evidence="1">
    <location>
        <begin position="104"/>
        <end position="134"/>
    </location>
</feature>
<gene>
    <name evidence="2" type="ORF">Celaphus_00018947</name>
</gene>
<accession>A0A212C687</accession>
<keyword evidence="3" id="KW-1185">Reference proteome</keyword>
<dbReference type="OrthoDB" id="9448631at2759"/>